<accession>A0A0C3Q7F8</accession>
<dbReference type="Proteomes" id="UP000054248">
    <property type="component" value="Unassembled WGS sequence"/>
</dbReference>
<proteinExistence type="predicted"/>
<sequence length="119" mass="12906">VERAAGKEVEVIAIHAEPSMAAIGFALKEPLELWGEETAEIAFDGTFNTNSAHYDISGLVAEGNGQGIPIGFIYTTAMDGTAKTGAKLRLLIDFLEFFKARCPRILFTLTDKERAEIDA</sequence>
<evidence type="ECO:0000313" key="1">
    <source>
        <dbReference type="EMBL" id="KIO19459.1"/>
    </source>
</evidence>
<organism evidence="1 2">
    <name type="scientific">Tulasnella calospora MUT 4182</name>
    <dbReference type="NCBI Taxonomy" id="1051891"/>
    <lineage>
        <taxon>Eukaryota</taxon>
        <taxon>Fungi</taxon>
        <taxon>Dikarya</taxon>
        <taxon>Basidiomycota</taxon>
        <taxon>Agaricomycotina</taxon>
        <taxon>Agaricomycetes</taxon>
        <taxon>Cantharellales</taxon>
        <taxon>Tulasnellaceae</taxon>
        <taxon>Tulasnella</taxon>
    </lineage>
</organism>
<evidence type="ECO:0000313" key="2">
    <source>
        <dbReference type="Proteomes" id="UP000054248"/>
    </source>
</evidence>
<dbReference type="OrthoDB" id="2437251at2759"/>
<name>A0A0C3Q7F8_9AGAM</name>
<dbReference type="STRING" id="1051891.A0A0C3Q7F8"/>
<gene>
    <name evidence="1" type="ORF">M407DRAFT_39171</name>
</gene>
<dbReference type="EMBL" id="KN823220">
    <property type="protein sequence ID" value="KIO19459.1"/>
    <property type="molecule type" value="Genomic_DNA"/>
</dbReference>
<feature type="non-terminal residue" evidence="1">
    <location>
        <position position="119"/>
    </location>
</feature>
<feature type="non-terminal residue" evidence="1">
    <location>
        <position position="1"/>
    </location>
</feature>
<protein>
    <recommendedName>
        <fullName evidence="3">MULE transposase domain-containing protein</fullName>
    </recommendedName>
</protein>
<keyword evidence="2" id="KW-1185">Reference proteome</keyword>
<reference evidence="1 2" key="1">
    <citation type="submission" date="2014-04" db="EMBL/GenBank/DDBJ databases">
        <authorList>
            <consortium name="DOE Joint Genome Institute"/>
            <person name="Kuo A."/>
            <person name="Girlanda M."/>
            <person name="Perotto S."/>
            <person name="Kohler A."/>
            <person name="Nagy L.G."/>
            <person name="Floudas D."/>
            <person name="Copeland A."/>
            <person name="Barry K.W."/>
            <person name="Cichocki N."/>
            <person name="Veneault-Fourrey C."/>
            <person name="LaButti K."/>
            <person name="Lindquist E.A."/>
            <person name="Lipzen A."/>
            <person name="Lundell T."/>
            <person name="Morin E."/>
            <person name="Murat C."/>
            <person name="Sun H."/>
            <person name="Tunlid A."/>
            <person name="Henrissat B."/>
            <person name="Grigoriev I.V."/>
            <person name="Hibbett D.S."/>
            <person name="Martin F."/>
            <person name="Nordberg H.P."/>
            <person name="Cantor M.N."/>
            <person name="Hua S.X."/>
        </authorList>
    </citation>
    <scope>NUCLEOTIDE SEQUENCE [LARGE SCALE GENOMIC DNA]</scope>
    <source>
        <strain evidence="1 2">MUT 4182</strain>
    </source>
</reference>
<dbReference type="AlphaFoldDB" id="A0A0C3Q7F8"/>
<dbReference type="HOGENOM" id="CLU_044890_2_0_1"/>
<reference evidence="2" key="2">
    <citation type="submission" date="2015-01" db="EMBL/GenBank/DDBJ databases">
        <title>Evolutionary Origins and Diversification of the Mycorrhizal Mutualists.</title>
        <authorList>
            <consortium name="DOE Joint Genome Institute"/>
            <consortium name="Mycorrhizal Genomics Consortium"/>
            <person name="Kohler A."/>
            <person name="Kuo A."/>
            <person name="Nagy L.G."/>
            <person name="Floudas D."/>
            <person name="Copeland A."/>
            <person name="Barry K.W."/>
            <person name="Cichocki N."/>
            <person name="Veneault-Fourrey C."/>
            <person name="LaButti K."/>
            <person name="Lindquist E.A."/>
            <person name="Lipzen A."/>
            <person name="Lundell T."/>
            <person name="Morin E."/>
            <person name="Murat C."/>
            <person name="Riley R."/>
            <person name="Ohm R."/>
            <person name="Sun H."/>
            <person name="Tunlid A."/>
            <person name="Henrissat B."/>
            <person name="Grigoriev I.V."/>
            <person name="Hibbett D.S."/>
            <person name="Martin F."/>
        </authorList>
    </citation>
    <scope>NUCLEOTIDE SEQUENCE [LARGE SCALE GENOMIC DNA]</scope>
    <source>
        <strain evidence="2">MUT 4182</strain>
    </source>
</reference>
<evidence type="ECO:0008006" key="3">
    <source>
        <dbReference type="Google" id="ProtNLM"/>
    </source>
</evidence>